<dbReference type="GO" id="GO:0000289">
    <property type="term" value="P:nuclear-transcribed mRNA poly(A) tail shortening"/>
    <property type="evidence" value="ECO:0007669"/>
    <property type="project" value="TreeGrafter"/>
</dbReference>
<reference evidence="2" key="1">
    <citation type="journal article" date="2007" name="PLoS Pathog.">
        <title>Genome sequence of Babesia bovis and comparative analysis of apicomplexan hemoprotozoa.</title>
        <authorList>
            <person name="Brayton K.A."/>
            <person name="Lau A.O.T."/>
            <person name="Herndon D.R."/>
            <person name="Hannick L."/>
            <person name="Kappmeyer L.S."/>
            <person name="Berens S.J."/>
            <person name="Bidwell S.L."/>
            <person name="Brown W.C."/>
            <person name="Crabtree J."/>
            <person name="Fadrosh D."/>
            <person name="Feldblum T."/>
            <person name="Forberger H.A."/>
            <person name="Haas B.J."/>
            <person name="Howell J.M."/>
            <person name="Khouri H."/>
            <person name="Koo H."/>
            <person name="Mann D.J."/>
            <person name="Norimine J."/>
            <person name="Paulsen I.T."/>
            <person name="Radune D."/>
            <person name="Ren Q."/>
            <person name="Smith R.K. Jr."/>
            <person name="Suarez C.E."/>
            <person name="White O."/>
            <person name="Wortman J.R."/>
            <person name="Knowles D.P. Jr."/>
            <person name="McElwain T.F."/>
            <person name="Nene V.M."/>
        </authorList>
    </citation>
    <scope>NUCLEOTIDE SEQUENCE [LARGE SCALE GENOMIC DNA]</scope>
    <source>
        <strain evidence="2">T2Bo</strain>
    </source>
</reference>
<dbReference type="AlphaFoldDB" id="A7ANC1"/>
<keyword evidence="2" id="KW-0378">Hydrolase</keyword>
<dbReference type="STRING" id="5865.A7ANC1"/>
<dbReference type="InterPro" id="IPR036397">
    <property type="entry name" value="RNaseH_sf"/>
</dbReference>
<dbReference type="eggNOG" id="KOG1275">
    <property type="taxonomic scope" value="Eukaryota"/>
</dbReference>
<proteinExistence type="predicted"/>
<protein>
    <submittedName>
        <fullName evidence="2">Exonuclease family protein</fullName>
    </submittedName>
</protein>
<name>A7ANC1_BABBO</name>
<dbReference type="SUPFAM" id="SSF53098">
    <property type="entry name" value="Ribonuclease H-like"/>
    <property type="match status" value="1"/>
</dbReference>
<dbReference type="InterPro" id="IPR012337">
    <property type="entry name" value="RNaseH-like_sf"/>
</dbReference>
<dbReference type="InterPro" id="IPR050785">
    <property type="entry name" value="PAN2-PAN3_catalytic_subunit"/>
</dbReference>
<keyword evidence="2" id="KW-0540">Nuclease</keyword>
<dbReference type="PANTHER" id="PTHR15728:SF0">
    <property type="entry name" value="PAN2-PAN3 DEADENYLATION COMPLEX CATALYTIC SUBUNIT PAN2"/>
    <property type="match status" value="1"/>
</dbReference>
<dbReference type="GO" id="GO:0004535">
    <property type="term" value="F:poly(A)-specific ribonuclease activity"/>
    <property type="evidence" value="ECO:0007669"/>
    <property type="project" value="TreeGrafter"/>
</dbReference>
<dbReference type="InParanoid" id="A7ANC1"/>
<keyword evidence="2" id="KW-0269">Exonuclease</keyword>
<sequence>MLIYRKCNMGVIKEINPSADGDVTMINVNGRIVPLPAPNEKIPIPASIFISESNIAHNPRAHDKNRTFVPFSVNELLTIRHKDYIVALDVEGVKTGVETLEGSRYRKLPDAFSSPRTMTMNRESFVYSADETEEQELSTLARYVSKHVPRLLNRVSAVRGCGEAFGIPFLDHYIHRREPPKDYLTRFSGIHQGDLDLKSSLHWLTTRKSIYMKIRYLVDAGCKILGHGLEQDFKMLNIVVPKSQVIDTVELYRLPGRRYISLQFLAAHILNIRIQDGEHDSIEDAKAALYLYRVQREGGTSRCTSVIV</sequence>
<evidence type="ECO:0000313" key="2">
    <source>
        <dbReference type="EMBL" id="EDO08055.1"/>
    </source>
</evidence>
<gene>
    <name evidence="2" type="ORF">BBOV_III004920</name>
</gene>
<dbReference type="PANTHER" id="PTHR15728">
    <property type="entry name" value="DEADENYLATION COMPLEX CATALYTIC SUBUNIT PAN2"/>
    <property type="match status" value="1"/>
</dbReference>
<reference evidence="2" key="2">
    <citation type="submission" date="2007-08" db="EMBL/GenBank/DDBJ databases">
        <authorList>
            <person name="Nene V."/>
        </authorList>
    </citation>
    <scope>NUCLEOTIDE SEQUENCE</scope>
    <source>
        <strain evidence="2">T2Bo</strain>
    </source>
</reference>
<dbReference type="CDD" id="cd06143">
    <property type="entry name" value="PAN2_exo"/>
    <property type="match status" value="1"/>
</dbReference>
<dbReference type="VEuPathDB" id="PiroplasmaDB:BBOV_III004910"/>
<dbReference type="GO" id="GO:0003676">
    <property type="term" value="F:nucleic acid binding"/>
    <property type="evidence" value="ECO:0007669"/>
    <property type="project" value="InterPro"/>
</dbReference>
<comment type="caution">
    <text evidence="2">The sequence shown here is derived from an EMBL/GenBank/DDBJ whole genome shotgun (WGS) entry which is preliminary data.</text>
</comment>
<evidence type="ECO:0000259" key="1">
    <source>
        <dbReference type="SMART" id="SM00479"/>
    </source>
</evidence>
<dbReference type="GO" id="GO:0031251">
    <property type="term" value="C:PAN complex"/>
    <property type="evidence" value="ECO:0007669"/>
    <property type="project" value="TreeGrafter"/>
</dbReference>
<dbReference type="SMART" id="SM00479">
    <property type="entry name" value="EXOIII"/>
    <property type="match status" value="1"/>
</dbReference>
<dbReference type="OMA" id="HYIHRRE"/>
<dbReference type="EMBL" id="AAXT01000001">
    <property type="protein sequence ID" value="EDO08055.1"/>
    <property type="molecule type" value="Genomic_DNA"/>
</dbReference>
<dbReference type="Pfam" id="PF00929">
    <property type="entry name" value="RNase_T"/>
    <property type="match status" value="1"/>
</dbReference>
<dbReference type="GO" id="GO:0000932">
    <property type="term" value="C:P-body"/>
    <property type="evidence" value="ECO:0007669"/>
    <property type="project" value="TreeGrafter"/>
</dbReference>
<organism evidence="2">
    <name type="scientific">Babesia bovis</name>
    <dbReference type="NCBI Taxonomy" id="5865"/>
    <lineage>
        <taxon>Eukaryota</taxon>
        <taxon>Sar</taxon>
        <taxon>Alveolata</taxon>
        <taxon>Apicomplexa</taxon>
        <taxon>Aconoidasida</taxon>
        <taxon>Piroplasmida</taxon>
        <taxon>Babesiidae</taxon>
        <taxon>Babesia</taxon>
    </lineage>
</organism>
<feature type="domain" description="Exonuclease" evidence="1">
    <location>
        <begin position="123"/>
        <end position="301"/>
    </location>
</feature>
<dbReference type="InterPro" id="IPR013520">
    <property type="entry name" value="Ribonucl_H"/>
</dbReference>
<accession>A7ANC1</accession>
<dbReference type="Gene3D" id="3.30.420.10">
    <property type="entry name" value="Ribonuclease H-like superfamily/Ribonuclease H"/>
    <property type="match status" value="1"/>
</dbReference>